<reference key="2">
    <citation type="submission" date="2011-02" db="EMBL/GenBank/DDBJ databases">
        <title>Genome sequence of Microbacterium testaceum StLB037.</title>
        <authorList>
            <person name="Morohoshi T."/>
            <person name="Wang W.Z."/>
            <person name="Someya N."/>
            <person name="Ikeda T."/>
        </authorList>
    </citation>
    <scope>NUCLEOTIDE SEQUENCE</scope>
    <source>
        <strain>StLB037</strain>
    </source>
</reference>
<dbReference type="KEGG" id="mts:MTES_2189"/>
<dbReference type="HOGENOM" id="CLU_1068807_0_0_11"/>
<evidence type="ECO:0008006" key="3">
    <source>
        <dbReference type="Google" id="ProtNLM"/>
    </source>
</evidence>
<dbReference type="eggNOG" id="COG1216">
    <property type="taxonomic scope" value="Bacteria"/>
</dbReference>
<protein>
    <recommendedName>
        <fullName evidence="3">Glycosyltransferase</fullName>
    </recommendedName>
</protein>
<dbReference type="RefSeq" id="WP_013585278.1">
    <property type="nucleotide sequence ID" value="NC_015125.1"/>
</dbReference>
<proteinExistence type="predicted"/>
<gene>
    <name evidence="1" type="ordered locus">MTES_2189</name>
</gene>
<dbReference type="AlphaFoldDB" id="E8NER8"/>
<organism evidence="1 2">
    <name type="scientific">Microbacterium testaceum (strain StLB037)</name>
    <dbReference type="NCBI Taxonomy" id="979556"/>
    <lineage>
        <taxon>Bacteria</taxon>
        <taxon>Bacillati</taxon>
        <taxon>Actinomycetota</taxon>
        <taxon>Actinomycetes</taxon>
        <taxon>Micrococcales</taxon>
        <taxon>Microbacteriaceae</taxon>
        <taxon>Microbacterium</taxon>
    </lineage>
</organism>
<sequence>MYTPQDFSVVSPVNEPVTLERCLAASPDIVEGTVPLRTVADAASASLVIEAALRDAATAFVVYAHQDVYFPRGFFRVLADRLTALDAVDPRWAVAGAIGRDARQRTHGTVWSTDRGMVVGTVIDGPRPVDCLDECLLVLRAGDLSLVDTALPGFHLYGVDLVQMGKDEGRSSYALPLNIVHHAKPITSLGGGYAEGHRYMRRKWGARLPLTTLIAPLERIPWKLWKMRVGAWVRTRTVRAKHGYGQSTDPRAIARELAYE</sequence>
<reference evidence="1 2" key="1">
    <citation type="journal article" date="2011" name="J. Bacteriol.">
        <title>Genome sequence of Microbacterium testaceum StLB037, an N-acylhomoserine lactone-degrading bacterium isolated from potato leaves.</title>
        <authorList>
            <person name="Morohoshi T."/>
            <person name="Wang W.-Z."/>
            <person name="Someya N."/>
            <person name="Ikeda T."/>
        </authorList>
    </citation>
    <scope>NUCLEOTIDE SEQUENCE [LARGE SCALE GENOMIC DNA]</scope>
    <source>
        <strain evidence="1 2">StLB037</strain>
    </source>
</reference>
<dbReference type="EMBL" id="AP012052">
    <property type="protein sequence ID" value="BAJ75153.1"/>
    <property type="molecule type" value="Genomic_DNA"/>
</dbReference>
<dbReference type="STRING" id="979556.MTES_2189"/>
<evidence type="ECO:0000313" key="1">
    <source>
        <dbReference type="EMBL" id="BAJ75153.1"/>
    </source>
</evidence>
<evidence type="ECO:0000313" key="2">
    <source>
        <dbReference type="Proteomes" id="UP000008975"/>
    </source>
</evidence>
<dbReference type="OrthoDB" id="7851643at2"/>
<name>E8NER8_MICTS</name>
<dbReference type="InterPro" id="IPR029044">
    <property type="entry name" value="Nucleotide-diphossugar_trans"/>
</dbReference>
<dbReference type="Proteomes" id="UP000008975">
    <property type="component" value="Chromosome"/>
</dbReference>
<dbReference type="Gene3D" id="3.90.550.10">
    <property type="entry name" value="Spore Coat Polysaccharide Biosynthesis Protein SpsA, Chain A"/>
    <property type="match status" value="1"/>
</dbReference>
<accession>E8NER8</accession>